<keyword evidence="3" id="KW-1185">Reference proteome</keyword>
<evidence type="ECO:0000313" key="2">
    <source>
        <dbReference type="EMBL" id="SEQ25306.1"/>
    </source>
</evidence>
<proteinExistence type="predicted"/>
<sequence length="99" mass="11107">MKITSFGTTTLLFDDGRDQILFDAHFSRPSIGQALFTKLKVDHEIIQEMIEKHDFSRLKAIFVSHSHYDHVLDAPYLAQITGAKLYGSPSTINVGRGPC</sequence>
<dbReference type="EMBL" id="FOEN01000007">
    <property type="protein sequence ID" value="SEQ25306.1"/>
    <property type="molecule type" value="Genomic_DNA"/>
</dbReference>
<evidence type="ECO:0000259" key="1">
    <source>
        <dbReference type="Pfam" id="PF00753"/>
    </source>
</evidence>
<gene>
    <name evidence="2" type="ORF">SAMN04488558_10742</name>
</gene>
<evidence type="ECO:0000313" key="3">
    <source>
        <dbReference type="Proteomes" id="UP000198833"/>
    </source>
</evidence>
<dbReference type="InterPro" id="IPR036866">
    <property type="entry name" value="RibonucZ/Hydroxyglut_hydro"/>
</dbReference>
<reference evidence="2 3" key="1">
    <citation type="submission" date="2016-10" db="EMBL/GenBank/DDBJ databases">
        <authorList>
            <person name="de Groot N.N."/>
        </authorList>
    </citation>
    <scope>NUCLEOTIDE SEQUENCE [LARGE SCALE GENOMIC DNA]</scope>
    <source>
        <strain evidence="2 3">DSM 15695</strain>
    </source>
</reference>
<dbReference type="Proteomes" id="UP000198833">
    <property type="component" value="Unassembled WGS sequence"/>
</dbReference>
<protein>
    <submittedName>
        <fullName evidence="2">Metallo-beta-lactamase superfamily protein</fullName>
    </submittedName>
</protein>
<dbReference type="Pfam" id="PF00753">
    <property type="entry name" value="Lactamase_B"/>
    <property type="match status" value="1"/>
</dbReference>
<dbReference type="CDD" id="cd06262">
    <property type="entry name" value="metallo-hydrolase-like_MBL-fold"/>
    <property type="match status" value="1"/>
</dbReference>
<feature type="domain" description="Metallo-beta-lactamase" evidence="1">
    <location>
        <begin position="9"/>
        <end position="92"/>
    </location>
</feature>
<name>A0A1H9EHQ9_9LACT</name>
<dbReference type="RefSeq" id="WP_159428874.1">
    <property type="nucleotide sequence ID" value="NZ_FOEN01000007.1"/>
</dbReference>
<accession>A0A1H9EHQ9</accession>
<dbReference type="InterPro" id="IPR001279">
    <property type="entry name" value="Metallo-B-lactamas"/>
</dbReference>
<dbReference type="SUPFAM" id="SSF56281">
    <property type="entry name" value="Metallo-hydrolase/oxidoreductase"/>
    <property type="match status" value="1"/>
</dbReference>
<dbReference type="STRING" id="89093.SAMN04488558_10742"/>
<dbReference type="Gene3D" id="3.60.15.10">
    <property type="entry name" value="Ribonuclease Z/Hydroxyacylglutathione hydrolase-like"/>
    <property type="match status" value="1"/>
</dbReference>
<dbReference type="AlphaFoldDB" id="A0A1H9EHQ9"/>
<dbReference type="OrthoDB" id="9789133at2"/>
<organism evidence="2 3">
    <name type="scientific">Ignavigranum ruoffiae</name>
    <dbReference type="NCBI Taxonomy" id="89093"/>
    <lineage>
        <taxon>Bacteria</taxon>
        <taxon>Bacillati</taxon>
        <taxon>Bacillota</taxon>
        <taxon>Bacilli</taxon>
        <taxon>Lactobacillales</taxon>
        <taxon>Aerococcaceae</taxon>
        <taxon>Ignavigranum</taxon>
    </lineage>
</organism>